<dbReference type="AlphaFoldDB" id="A0A8S9JJL4"/>
<dbReference type="Proteomes" id="UP000712281">
    <property type="component" value="Unassembled WGS sequence"/>
</dbReference>
<name>A0A8S9JJL4_BRACR</name>
<gene>
    <name evidence="1" type="ORF">F2Q68_00004361</name>
</gene>
<comment type="caution">
    <text evidence="1">The sequence shown here is derived from an EMBL/GenBank/DDBJ whole genome shotgun (WGS) entry which is preliminary data.</text>
</comment>
<evidence type="ECO:0000313" key="2">
    <source>
        <dbReference type="Proteomes" id="UP000712281"/>
    </source>
</evidence>
<reference evidence="1" key="1">
    <citation type="submission" date="2019-12" db="EMBL/GenBank/DDBJ databases">
        <title>Genome sequencing and annotation of Brassica cretica.</title>
        <authorList>
            <person name="Studholme D.J."/>
            <person name="Sarris P.F."/>
        </authorList>
    </citation>
    <scope>NUCLEOTIDE SEQUENCE</scope>
    <source>
        <strain evidence="1">PFS-001/15</strain>
        <tissue evidence="1">Leaf</tissue>
    </source>
</reference>
<accession>A0A8S9JJL4</accession>
<evidence type="ECO:0000313" key="1">
    <source>
        <dbReference type="EMBL" id="KAF2582245.1"/>
    </source>
</evidence>
<sequence>MHVFDQASSCYDRWGKAIDRGFYTDGAFPRWLGYNQKAIRLLCCFIMHVIAICSDRNFYSFFCLFGSILCIGGDKALLDGAGALLNGDRALLDGDEAVSRWRRSSLTVALLESQTGKASVVSCYNVLAMEQNNWICLLRGSTKQEEGTSKQWTAKQSNTGYWTLCNSRIMSWTVLQLSSLLSVTDQQRNLGIMLLFVTDCG</sequence>
<proteinExistence type="predicted"/>
<protein>
    <submittedName>
        <fullName evidence="1">Uncharacterized protein</fullName>
    </submittedName>
</protein>
<dbReference type="EMBL" id="QGKW02001660">
    <property type="protein sequence ID" value="KAF2582245.1"/>
    <property type="molecule type" value="Genomic_DNA"/>
</dbReference>
<organism evidence="1 2">
    <name type="scientific">Brassica cretica</name>
    <name type="common">Mustard</name>
    <dbReference type="NCBI Taxonomy" id="69181"/>
    <lineage>
        <taxon>Eukaryota</taxon>
        <taxon>Viridiplantae</taxon>
        <taxon>Streptophyta</taxon>
        <taxon>Embryophyta</taxon>
        <taxon>Tracheophyta</taxon>
        <taxon>Spermatophyta</taxon>
        <taxon>Magnoliopsida</taxon>
        <taxon>eudicotyledons</taxon>
        <taxon>Gunneridae</taxon>
        <taxon>Pentapetalae</taxon>
        <taxon>rosids</taxon>
        <taxon>malvids</taxon>
        <taxon>Brassicales</taxon>
        <taxon>Brassicaceae</taxon>
        <taxon>Brassiceae</taxon>
        <taxon>Brassica</taxon>
    </lineage>
</organism>